<dbReference type="Proteomes" id="UP000256877">
    <property type="component" value="Unassembled WGS sequence"/>
</dbReference>
<evidence type="ECO:0000256" key="1">
    <source>
        <dbReference type="SAM" id="Phobius"/>
    </source>
</evidence>
<feature type="transmembrane region" description="Helical" evidence="1">
    <location>
        <begin position="42"/>
        <end position="62"/>
    </location>
</feature>
<reference evidence="4 5" key="1">
    <citation type="submission" date="2017-07" db="EMBL/GenBank/DDBJ databases">
        <title>Draft genome sequence of aerobic hyperthermophilic archaea, Pyrobaculum aerophilum YKB31 and YKB32.</title>
        <authorList>
            <person name="Mochizuki T."/>
            <person name="Berliner A.J."/>
            <person name="Yoshida-Takashima Y."/>
            <person name="Takaki Y."/>
            <person name="Nunoura T."/>
            <person name="Takai K."/>
        </authorList>
    </citation>
    <scope>NUCLEOTIDE SEQUENCE [LARGE SCALE GENOMIC DNA]</scope>
    <source>
        <strain evidence="3 5">YKB31</strain>
        <strain evidence="2 4">YKB32</strain>
    </source>
</reference>
<dbReference type="EMBL" id="NMUF01000085">
    <property type="protein sequence ID" value="RFA94516.1"/>
    <property type="molecule type" value="Genomic_DNA"/>
</dbReference>
<dbReference type="EMBL" id="NMUE01000010">
    <property type="protein sequence ID" value="RFA96773.1"/>
    <property type="molecule type" value="Genomic_DNA"/>
</dbReference>
<accession>A0A371QW61</accession>
<protein>
    <submittedName>
        <fullName evidence="2">Uncharacterized protein</fullName>
    </submittedName>
</protein>
<evidence type="ECO:0000313" key="2">
    <source>
        <dbReference type="EMBL" id="RFA94516.1"/>
    </source>
</evidence>
<evidence type="ECO:0000313" key="4">
    <source>
        <dbReference type="Proteomes" id="UP000256877"/>
    </source>
</evidence>
<gene>
    <name evidence="3" type="ORF">CGL51_04455</name>
    <name evidence="2" type="ORF">CGL52_14365</name>
</gene>
<sequence length="64" mass="6923">MDWLVLAVVLIAMWPLLVLFWLTVEPGGCLGPLPGRLRRALIFATAFTIGAALIAVLVDLLIHA</sequence>
<keyword evidence="1" id="KW-1133">Transmembrane helix</keyword>
<organism evidence="2 4">
    <name type="scientific">Pyrobaculum aerophilum</name>
    <dbReference type="NCBI Taxonomy" id="13773"/>
    <lineage>
        <taxon>Archaea</taxon>
        <taxon>Thermoproteota</taxon>
        <taxon>Thermoprotei</taxon>
        <taxon>Thermoproteales</taxon>
        <taxon>Thermoproteaceae</taxon>
        <taxon>Pyrobaculum</taxon>
    </lineage>
</organism>
<keyword evidence="1" id="KW-0472">Membrane</keyword>
<dbReference type="AlphaFoldDB" id="A0A371QW61"/>
<evidence type="ECO:0000313" key="3">
    <source>
        <dbReference type="EMBL" id="RFA96773.1"/>
    </source>
</evidence>
<comment type="caution">
    <text evidence="2">The sequence shown here is derived from an EMBL/GenBank/DDBJ whole genome shotgun (WGS) entry which is preliminary data.</text>
</comment>
<proteinExistence type="predicted"/>
<dbReference type="Proteomes" id="UP000257123">
    <property type="component" value="Unassembled WGS sequence"/>
</dbReference>
<dbReference type="RefSeq" id="WP_116420842.1">
    <property type="nucleotide sequence ID" value="NZ_JAOAJA010000041.1"/>
</dbReference>
<keyword evidence="1" id="KW-0812">Transmembrane</keyword>
<name>A0A371QW61_9CREN</name>
<evidence type="ECO:0000313" key="5">
    <source>
        <dbReference type="Proteomes" id="UP000257123"/>
    </source>
</evidence>